<dbReference type="Gene3D" id="3.40.50.720">
    <property type="entry name" value="NAD(P)-binding Rossmann-like Domain"/>
    <property type="match status" value="1"/>
</dbReference>
<dbReference type="OrthoDB" id="9792692at2"/>
<sequence>MTDHPRIPLAGVIGTPIAHSRSPILHNYWLKRYGLQGYYIPMDIARADLEEVLHTLPKMGFVGLNVTLPHKESVLKLADIVTDRAALIGAANTLIFRADGKIHADNTDGYGFMANLRQHAPDWEPKSGPAVVFGAGGAARAILAALIDAGVPEIRLTNRTRPRAEALRTDFGAKITVVDWVQAPHQLWDAATVVNTTSLGMVGKPEFNLSLAELNPKALVTDLVYTPLQTEFLTAAAARGCKTVDGLGMLLHQAAPGFERWFGQRPDVDDEARERVMGV</sequence>
<proteinExistence type="inferred from homology"/>
<dbReference type="HAMAP" id="MF_00222">
    <property type="entry name" value="Shikimate_DH_AroE"/>
    <property type="match status" value="1"/>
</dbReference>
<feature type="binding site" evidence="8">
    <location>
        <position position="83"/>
    </location>
    <ligand>
        <name>NADP(+)</name>
        <dbReference type="ChEBI" id="CHEBI:58349"/>
    </ligand>
</feature>
<dbReference type="InterPro" id="IPR036291">
    <property type="entry name" value="NAD(P)-bd_dom_sf"/>
</dbReference>
<dbReference type="Pfam" id="PF08501">
    <property type="entry name" value="Shikimate_dh_N"/>
    <property type="match status" value="1"/>
</dbReference>
<evidence type="ECO:0000259" key="9">
    <source>
        <dbReference type="Pfam" id="PF01488"/>
    </source>
</evidence>
<dbReference type="PANTHER" id="PTHR21089">
    <property type="entry name" value="SHIKIMATE DEHYDROGENASE"/>
    <property type="match status" value="1"/>
</dbReference>
<dbReference type="EC" id="1.1.1.25" evidence="2 8"/>
<dbReference type="GO" id="GO:0050661">
    <property type="term" value="F:NADP binding"/>
    <property type="evidence" value="ECO:0007669"/>
    <property type="project" value="InterPro"/>
</dbReference>
<dbReference type="SUPFAM" id="SSF53223">
    <property type="entry name" value="Aminoacid dehydrogenase-like, N-terminal domain"/>
    <property type="match status" value="1"/>
</dbReference>
<evidence type="ECO:0000256" key="8">
    <source>
        <dbReference type="HAMAP-Rule" id="MF_00222"/>
    </source>
</evidence>
<organism evidence="12 13">
    <name type="scientific">Pseudorhodobacter turbinis</name>
    <dbReference type="NCBI Taxonomy" id="2500533"/>
    <lineage>
        <taxon>Bacteria</taxon>
        <taxon>Pseudomonadati</taxon>
        <taxon>Pseudomonadota</taxon>
        <taxon>Alphaproteobacteria</taxon>
        <taxon>Rhodobacterales</taxon>
        <taxon>Paracoccaceae</taxon>
        <taxon>Pseudorhodobacter</taxon>
    </lineage>
</organism>
<comment type="similarity">
    <text evidence="8">Belongs to the shikimate dehydrogenase family.</text>
</comment>
<accession>A0A4P8EGF1</accession>
<dbReference type="Gene3D" id="3.40.50.10860">
    <property type="entry name" value="Leucine Dehydrogenase, chain A, domain 1"/>
    <property type="match status" value="1"/>
</dbReference>
<evidence type="ECO:0000256" key="2">
    <source>
        <dbReference type="ARBA" id="ARBA00012962"/>
    </source>
</evidence>
<dbReference type="NCBIfam" id="TIGR00507">
    <property type="entry name" value="aroE"/>
    <property type="match status" value="1"/>
</dbReference>
<dbReference type="EMBL" id="CP039964">
    <property type="protein sequence ID" value="QCO55793.1"/>
    <property type="molecule type" value="Genomic_DNA"/>
</dbReference>
<evidence type="ECO:0000256" key="7">
    <source>
        <dbReference type="ARBA" id="ARBA00049442"/>
    </source>
</evidence>
<dbReference type="AlphaFoldDB" id="A0A4P8EGF1"/>
<feature type="domain" description="Quinate/shikimate 5-dehydrogenase/glutamyl-tRNA reductase" evidence="9">
    <location>
        <begin position="130"/>
        <end position="197"/>
    </location>
</feature>
<dbReference type="InterPro" id="IPR013708">
    <property type="entry name" value="Shikimate_DH-bd_N"/>
</dbReference>
<dbReference type="Pfam" id="PF01488">
    <property type="entry name" value="Shikimate_DH"/>
    <property type="match status" value="1"/>
</dbReference>
<keyword evidence="6 8" id="KW-0057">Aromatic amino acid biosynthesis</keyword>
<comment type="subunit">
    <text evidence="8">Homodimer.</text>
</comment>
<evidence type="ECO:0000256" key="5">
    <source>
        <dbReference type="ARBA" id="ARBA00023002"/>
    </source>
</evidence>
<dbReference type="UniPathway" id="UPA00053">
    <property type="reaction ID" value="UER00087"/>
</dbReference>
<evidence type="ECO:0000256" key="1">
    <source>
        <dbReference type="ARBA" id="ARBA00004871"/>
    </source>
</evidence>
<dbReference type="GO" id="GO:0004764">
    <property type="term" value="F:shikimate 3-dehydrogenase (NADP+) activity"/>
    <property type="evidence" value="ECO:0007669"/>
    <property type="project" value="UniProtKB-UniRule"/>
</dbReference>
<dbReference type="InterPro" id="IPR006151">
    <property type="entry name" value="Shikm_DH/Glu-tRNA_Rdtase"/>
</dbReference>
<dbReference type="NCBIfam" id="NF001312">
    <property type="entry name" value="PRK00258.1-4"/>
    <property type="match status" value="1"/>
</dbReference>
<evidence type="ECO:0000259" key="10">
    <source>
        <dbReference type="Pfam" id="PF08501"/>
    </source>
</evidence>
<comment type="catalytic activity">
    <reaction evidence="7 8">
        <text>shikimate + NADP(+) = 3-dehydroshikimate + NADPH + H(+)</text>
        <dbReference type="Rhea" id="RHEA:17737"/>
        <dbReference type="ChEBI" id="CHEBI:15378"/>
        <dbReference type="ChEBI" id="CHEBI:16630"/>
        <dbReference type="ChEBI" id="CHEBI:36208"/>
        <dbReference type="ChEBI" id="CHEBI:57783"/>
        <dbReference type="ChEBI" id="CHEBI:58349"/>
        <dbReference type="EC" id="1.1.1.25"/>
    </reaction>
</comment>
<dbReference type="GO" id="GO:0005829">
    <property type="term" value="C:cytosol"/>
    <property type="evidence" value="ECO:0007669"/>
    <property type="project" value="TreeGrafter"/>
</dbReference>
<dbReference type="RefSeq" id="WP_137193554.1">
    <property type="nucleotide sequence ID" value="NZ_CP039964.1"/>
</dbReference>
<feature type="binding site" evidence="8">
    <location>
        <position position="246"/>
    </location>
    <ligand>
        <name>NADP(+)</name>
        <dbReference type="ChEBI" id="CHEBI:58349"/>
    </ligand>
</feature>
<dbReference type="Pfam" id="PF18317">
    <property type="entry name" value="SDH_C"/>
    <property type="match status" value="1"/>
</dbReference>
<feature type="domain" description="Shikimate dehydrogenase substrate binding N-terminal" evidence="10">
    <location>
        <begin position="12"/>
        <end position="94"/>
    </location>
</feature>
<dbReference type="KEGG" id="pseb:EOK75_08565"/>
<gene>
    <name evidence="8" type="primary">aroE</name>
    <name evidence="12" type="ORF">EOK75_08565</name>
</gene>
<evidence type="ECO:0000313" key="13">
    <source>
        <dbReference type="Proteomes" id="UP000298631"/>
    </source>
</evidence>
<feature type="binding site" evidence="8">
    <location>
        <begin position="134"/>
        <end position="138"/>
    </location>
    <ligand>
        <name>NADP(+)</name>
        <dbReference type="ChEBI" id="CHEBI:58349"/>
    </ligand>
</feature>
<feature type="binding site" evidence="8">
    <location>
        <position position="225"/>
    </location>
    <ligand>
        <name>shikimate</name>
        <dbReference type="ChEBI" id="CHEBI:36208"/>
    </ligand>
</feature>
<dbReference type="CDD" id="cd01065">
    <property type="entry name" value="NAD_bind_Shikimate_DH"/>
    <property type="match status" value="1"/>
</dbReference>
<feature type="binding site" evidence="8">
    <location>
        <begin position="158"/>
        <end position="163"/>
    </location>
    <ligand>
        <name>NADP(+)</name>
        <dbReference type="ChEBI" id="CHEBI:58349"/>
    </ligand>
</feature>
<dbReference type="InterPro" id="IPR011342">
    <property type="entry name" value="Shikimate_DH"/>
</dbReference>
<dbReference type="Proteomes" id="UP000298631">
    <property type="component" value="Chromosome"/>
</dbReference>
<keyword evidence="5 8" id="KW-0560">Oxidoreductase</keyword>
<feature type="binding site" evidence="8">
    <location>
        <position position="223"/>
    </location>
    <ligand>
        <name>NADP(+)</name>
        <dbReference type="ChEBI" id="CHEBI:58349"/>
    </ligand>
</feature>
<feature type="binding site" evidence="8">
    <location>
        <position position="253"/>
    </location>
    <ligand>
        <name>shikimate</name>
        <dbReference type="ChEBI" id="CHEBI:36208"/>
    </ligand>
</feature>
<dbReference type="SUPFAM" id="SSF51735">
    <property type="entry name" value="NAD(P)-binding Rossmann-fold domains"/>
    <property type="match status" value="1"/>
</dbReference>
<feature type="binding site" evidence="8">
    <location>
        <position position="108"/>
    </location>
    <ligand>
        <name>shikimate</name>
        <dbReference type="ChEBI" id="CHEBI:36208"/>
    </ligand>
</feature>
<feature type="binding site" evidence="8">
    <location>
        <position position="92"/>
    </location>
    <ligand>
        <name>shikimate</name>
        <dbReference type="ChEBI" id="CHEBI:36208"/>
    </ligand>
</feature>
<keyword evidence="3 8" id="KW-0028">Amino-acid biosynthesis</keyword>
<comment type="pathway">
    <text evidence="1 8">Metabolic intermediate biosynthesis; chorismate biosynthesis; chorismate from D-erythrose 4-phosphate and phosphoenolpyruvate: step 4/7.</text>
</comment>
<comment type="function">
    <text evidence="8">Involved in the biosynthesis of the chorismate, which leads to the biosynthesis of aromatic amino acids. Catalyzes the reversible NADPH linked reduction of 3-dehydroshikimate (DHSA) to yield shikimate (SA).</text>
</comment>
<dbReference type="InterPro" id="IPR022893">
    <property type="entry name" value="Shikimate_DH_fam"/>
</dbReference>
<feature type="binding site" evidence="8">
    <location>
        <begin position="20"/>
        <end position="22"/>
    </location>
    <ligand>
        <name>shikimate</name>
        <dbReference type="ChEBI" id="CHEBI:36208"/>
    </ligand>
</feature>
<evidence type="ECO:0000256" key="6">
    <source>
        <dbReference type="ARBA" id="ARBA00023141"/>
    </source>
</evidence>
<evidence type="ECO:0000259" key="11">
    <source>
        <dbReference type="Pfam" id="PF18317"/>
    </source>
</evidence>
<dbReference type="GO" id="GO:0019632">
    <property type="term" value="P:shikimate metabolic process"/>
    <property type="evidence" value="ECO:0007669"/>
    <property type="project" value="InterPro"/>
</dbReference>
<feature type="active site" description="Proton acceptor" evidence="8">
    <location>
        <position position="71"/>
    </location>
</feature>
<name>A0A4P8EGF1_9RHOB</name>
<dbReference type="GO" id="GO:0008652">
    <property type="term" value="P:amino acid biosynthetic process"/>
    <property type="evidence" value="ECO:0007669"/>
    <property type="project" value="UniProtKB-KW"/>
</dbReference>
<dbReference type="InterPro" id="IPR046346">
    <property type="entry name" value="Aminoacid_DH-like_N_sf"/>
</dbReference>
<keyword evidence="13" id="KW-1185">Reference proteome</keyword>
<keyword evidence="4 8" id="KW-0521">NADP</keyword>
<dbReference type="InterPro" id="IPR041121">
    <property type="entry name" value="SDH_C"/>
</dbReference>
<evidence type="ECO:0000313" key="12">
    <source>
        <dbReference type="EMBL" id="QCO55793.1"/>
    </source>
</evidence>
<reference evidence="12 13" key="1">
    <citation type="submission" date="2019-05" db="EMBL/GenBank/DDBJ databases">
        <title>Pseudorhodobacter turbinis sp. nov., isolated from the gut of the Korean turban shell.</title>
        <authorList>
            <person name="Jeong Y.-S."/>
            <person name="Kang W.-R."/>
            <person name="Bae J.-W."/>
        </authorList>
    </citation>
    <scope>NUCLEOTIDE SEQUENCE [LARGE SCALE GENOMIC DNA]</scope>
    <source>
        <strain evidence="12 13">S12M18</strain>
    </source>
</reference>
<protein>
    <recommendedName>
        <fullName evidence="2 8">Shikimate dehydrogenase (NADP(+))</fullName>
        <shortName evidence="8">SDH</shortName>
        <ecNumber evidence="2 8">1.1.1.25</ecNumber>
    </recommendedName>
</protein>
<feature type="binding site" evidence="8">
    <location>
        <position position="67"/>
    </location>
    <ligand>
        <name>shikimate</name>
        <dbReference type="ChEBI" id="CHEBI:36208"/>
    </ligand>
</feature>
<feature type="domain" description="SDH C-terminal" evidence="11">
    <location>
        <begin position="246"/>
        <end position="269"/>
    </location>
</feature>
<dbReference type="GO" id="GO:0009073">
    <property type="term" value="P:aromatic amino acid family biosynthetic process"/>
    <property type="evidence" value="ECO:0007669"/>
    <property type="project" value="UniProtKB-KW"/>
</dbReference>
<dbReference type="GO" id="GO:0009423">
    <property type="term" value="P:chorismate biosynthetic process"/>
    <property type="evidence" value="ECO:0007669"/>
    <property type="project" value="UniProtKB-UniRule"/>
</dbReference>
<dbReference type="PANTHER" id="PTHR21089:SF1">
    <property type="entry name" value="BIFUNCTIONAL 3-DEHYDROQUINATE DEHYDRATASE_SHIKIMATE DEHYDROGENASE, CHLOROPLASTIC"/>
    <property type="match status" value="1"/>
</dbReference>
<evidence type="ECO:0000256" key="3">
    <source>
        <dbReference type="ARBA" id="ARBA00022605"/>
    </source>
</evidence>
<evidence type="ECO:0000256" key="4">
    <source>
        <dbReference type="ARBA" id="ARBA00022857"/>
    </source>
</evidence>